<evidence type="ECO:0000256" key="2">
    <source>
        <dbReference type="ARBA" id="ARBA00022630"/>
    </source>
</evidence>
<dbReference type="SUPFAM" id="SSF51905">
    <property type="entry name" value="FAD/NAD(P)-binding domain"/>
    <property type="match status" value="1"/>
</dbReference>
<dbReference type="Pfam" id="PF13450">
    <property type="entry name" value="NAD_binding_8"/>
    <property type="match status" value="1"/>
</dbReference>
<dbReference type="AlphaFoldDB" id="A0A7S1B1P0"/>
<dbReference type="InterPro" id="IPR036188">
    <property type="entry name" value="FAD/NAD-bd_sf"/>
</dbReference>
<keyword evidence="6" id="KW-0520">NAD</keyword>
<dbReference type="InterPro" id="IPR052206">
    <property type="entry name" value="Retinol_saturase"/>
</dbReference>
<accession>A0A7S1B1P0</accession>
<keyword evidence="2" id="KW-0285">Flavoprotein</keyword>
<proteinExistence type="inferred from homology"/>
<comment type="similarity">
    <text evidence="1">Belongs to the carotenoid/retinoid oxidoreductase family. CrtISO subfamily.</text>
</comment>
<keyword evidence="5" id="KW-0521">NADP</keyword>
<dbReference type="PANTHER" id="PTHR46091:SF3">
    <property type="entry name" value="AMINE OXIDASE DOMAIN-CONTAINING PROTEIN"/>
    <property type="match status" value="1"/>
</dbReference>
<dbReference type="Gene3D" id="3.50.50.60">
    <property type="entry name" value="FAD/NAD(P)-binding domain"/>
    <property type="match status" value="2"/>
</dbReference>
<evidence type="ECO:0000256" key="1">
    <source>
        <dbReference type="ARBA" id="ARBA00005855"/>
    </source>
</evidence>
<dbReference type="PRINTS" id="PR00420">
    <property type="entry name" value="RNGMNOXGNASE"/>
</dbReference>
<dbReference type="PANTHER" id="PTHR46091">
    <property type="entry name" value="BLR7054 PROTEIN"/>
    <property type="match status" value="1"/>
</dbReference>
<evidence type="ECO:0000313" key="7">
    <source>
        <dbReference type="EMBL" id="CAD8872185.1"/>
    </source>
</evidence>
<evidence type="ECO:0000256" key="3">
    <source>
        <dbReference type="ARBA" id="ARBA00022729"/>
    </source>
</evidence>
<reference evidence="7" key="1">
    <citation type="submission" date="2021-01" db="EMBL/GenBank/DDBJ databases">
        <authorList>
            <person name="Corre E."/>
            <person name="Pelletier E."/>
            <person name="Niang G."/>
            <person name="Scheremetjew M."/>
            <person name="Finn R."/>
            <person name="Kale V."/>
            <person name="Holt S."/>
            <person name="Cochrane G."/>
            <person name="Meng A."/>
            <person name="Brown T."/>
            <person name="Cohen L."/>
        </authorList>
    </citation>
    <scope>NUCLEOTIDE SEQUENCE</scope>
</reference>
<gene>
    <name evidence="7" type="ORF">NSCI0253_LOCUS46542</name>
</gene>
<sequence length="583" mass="63812">MRTPGTKVWCVVALGPAALAVVAVFTRRFQRRQQRHRLSDRGNRSDPRKVRFSSKHLPEKLDVIIVGSGMAGLSCAATLSKGGLTCVVLEQHDVAGGCTHSFELTGNGVRAEFDTGLHYLGAHMLDRQNVTRQAVDWMTDGEVSWHGMDPEYDRAVIGEEQFRMPAGREQLRNMLVEKFPDEVSAIDGFFTAVSRQQASAGLFFVARMLESFLPTCLHPWLSGLTAAHMRESDATTLEVLQGLGCSKRLLGCITYCFGNMGLSPSELSFAAFAMMRNHFFPGGCYPVGGSGQIARGYCKAIAREGGQVFVKAPVSDILVEHDRAVGVRMQSGLEVRARVGVVSTVGARTTFCKLLPRSASGVEYAVQQLASIPPSVQHLQLFVILREQELPAANWWCCASFDHDGARAAHAADESAPLPAVFISFPSAKDPTWSARYPGVSTCHIVADGPQLKRFEKWEHLDVKQRGADYEELKSTLSVRLLDILYREFPQLKGQVLYHELGTALSSQHYLGAPDGESYGLAHTPHRYRCGVLRPGTAVRGLWLAGQDNISCGVLAGFVSGYLTAMVVKPSLVVPHLPWLMSL</sequence>
<keyword evidence="3" id="KW-0732">Signal</keyword>
<evidence type="ECO:0000256" key="5">
    <source>
        <dbReference type="ARBA" id="ARBA00022857"/>
    </source>
</evidence>
<keyword evidence="4" id="KW-0274">FAD</keyword>
<name>A0A7S1B1P0_NOCSC</name>
<evidence type="ECO:0000256" key="6">
    <source>
        <dbReference type="ARBA" id="ARBA00023027"/>
    </source>
</evidence>
<dbReference type="EMBL" id="HBFQ01065518">
    <property type="protein sequence ID" value="CAD8872185.1"/>
    <property type="molecule type" value="Transcribed_RNA"/>
</dbReference>
<evidence type="ECO:0008006" key="8">
    <source>
        <dbReference type="Google" id="ProtNLM"/>
    </source>
</evidence>
<organism evidence="7">
    <name type="scientific">Noctiluca scintillans</name>
    <name type="common">Sea sparkle</name>
    <name type="synonym">Red tide dinoflagellate</name>
    <dbReference type="NCBI Taxonomy" id="2966"/>
    <lineage>
        <taxon>Eukaryota</taxon>
        <taxon>Sar</taxon>
        <taxon>Alveolata</taxon>
        <taxon>Dinophyceae</taxon>
        <taxon>Noctilucales</taxon>
        <taxon>Noctilucaceae</taxon>
        <taxon>Noctiluca</taxon>
    </lineage>
</organism>
<protein>
    <recommendedName>
        <fullName evidence="8">Amine oxidase domain-containing protein</fullName>
    </recommendedName>
</protein>
<evidence type="ECO:0000256" key="4">
    <source>
        <dbReference type="ARBA" id="ARBA00022827"/>
    </source>
</evidence>